<evidence type="ECO:0000313" key="2">
    <source>
        <dbReference type="EMBL" id="VVO35040.1"/>
    </source>
</evidence>
<reference evidence="2 3" key="1">
    <citation type="submission" date="2019-09" db="EMBL/GenBank/DDBJ databases">
        <authorList>
            <person name="Chandra G."/>
            <person name="Truman W A."/>
        </authorList>
    </citation>
    <scope>NUCLEOTIDE SEQUENCE [LARGE SCALE GENOMIC DNA]</scope>
    <source>
        <strain evidence="2">PS723</strain>
    </source>
</reference>
<evidence type="ECO:0000313" key="3">
    <source>
        <dbReference type="Proteomes" id="UP000379480"/>
    </source>
</evidence>
<proteinExistence type="predicted"/>
<evidence type="ECO:0000256" key="1">
    <source>
        <dbReference type="SAM" id="MobiDB-lite"/>
    </source>
</evidence>
<dbReference type="AlphaFoldDB" id="A0A5E7F726"/>
<organism evidence="2 3">
    <name type="scientific">Pseudomonas fluorescens</name>
    <dbReference type="NCBI Taxonomy" id="294"/>
    <lineage>
        <taxon>Bacteria</taxon>
        <taxon>Pseudomonadati</taxon>
        <taxon>Pseudomonadota</taxon>
        <taxon>Gammaproteobacteria</taxon>
        <taxon>Pseudomonadales</taxon>
        <taxon>Pseudomonadaceae</taxon>
        <taxon>Pseudomonas</taxon>
    </lineage>
</organism>
<feature type="compositionally biased region" description="Pro residues" evidence="1">
    <location>
        <begin position="106"/>
        <end position="115"/>
    </location>
</feature>
<name>A0A5E7F726_PSEFL</name>
<dbReference type="OrthoDB" id="7025878at2"/>
<dbReference type="EMBL" id="CABVHY010000033">
    <property type="protein sequence ID" value="VVO35040.1"/>
    <property type="molecule type" value="Genomic_DNA"/>
</dbReference>
<accession>A0A5E7F726</accession>
<feature type="region of interest" description="Disordered" evidence="1">
    <location>
        <begin position="96"/>
        <end position="115"/>
    </location>
</feature>
<feature type="compositionally biased region" description="Basic and acidic residues" evidence="1">
    <location>
        <begin position="96"/>
        <end position="105"/>
    </location>
</feature>
<sequence>MPEDAPLSAQPARSLREGIDPLASQALLYGEPPLPLPQLNTLRALRNALVALKGPLAENPRLRERIEWGLFNNETYDRMLGKVVCRPLDFHRQWAPEHAVRKRPSEPLPTPGRIP</sequence>
<gene>
    <name evidence="2" type="ORF">PS723_05306</name>
</gene>
<dbReference type="Proteomes" id="UP000379480">
    <property type="component" value="Unassembled WGS sequence"/>
</dbReference>
<dbReference type="RefSeq" id="WP_150806576.1">
    <property type="nucleotide sequence ID" value="NZ_CABVHY010000033.1"/>
</dbReference>
<protein>
    <submittedName>
        <fullName evidence="2">Uncharacterized protein</fullName>
    </submittedName>
</protein>